<dbReference type="Gene3D" id="2.30.30.240">
    <property type="entry name" value="PRC-barrel domain"/>
    <property type="match status" value="1"/>
</dbReference>
<feature type="signal peptide" evidence="2">
    <location>
        <begin position="1"/>
        <end position="22"/>
    </location>
</feature>
<dbReference type="InterPro" id="IPR027275">
    <property type="entry name" value="PRC-brl_dom"/>
</dbReference>
<keyword evidence="2" id="KW-0732">Signal</keyword>
<feature type="domain" description="PRC-barrel" evidence="3">
    <location>
        <begin position="51"/>
        <end position="125"/>
    </location>
</feature>
<dbReference type="Pfam" id="PF05239">
    <property type="entry name" value="PRC"/>
    <property type="match status" value="1"/>
</dbReference>
<evidence type="ECO:0000256" key="1">
    <source>
        <dbReference type="SAM" id="MobiDB-lite"/>
    </source>
</evidence>
<dbReference type="PANTHER" id="PTHR36505:SF1">
    <property type="entry name" value="BLR1072 PROTEIN"/>
    <property type="match status" value="1"/>
</dbReference>
<evidence type="ECO:0000259" key="3">
    <source>
        <dbReference type="Pfam" id="PF05239"/>
    </source>
</evidence>
<feature type="compositionally biased region" description="Polar residues" evidence="1">
    <location>
        <begin position="161"/>
        <end position="183"/>
    </location>
</feature>
<dbReference type="SUPFAM" id="SSF50346">
    <property type="entry name" value="PRC-barrel domain"/>
    <property type="match status" value="1"/>
</dbReference>
<dbReference type="PANTHER" id="PTHR36505">
    <property type="entry name" value="BLR1072 PROTEIN"/>
    <property type="match status" value="1"/>
</dbReference>
<proteinExistence type="predicted"/>
<accession>A0ABM7WA82</accession>
<organism evidence="4 5">
    <name type="scientific">Desulfofustis limnaeus</name>
    <dbReference type="NCBI Taxonomy" id="2740163"/>
    <lineage>
        <taxon>Bacteria</taxon>
        <taxon>Pseudomonadati</taxon>
        <taxon>Thermodesulfobacteriota</taxon>
        <taxon>Desulfobulbia</taxon>
        <taxon>Desulfobulbales</taxon>
        <taxon>Desulfocapsaceae</taxon>
        <taxon>Desulfofustis</taxon>
    </lineage>
</organism>
<evidence type="ECO:0000313" key="4">
    <source>
        <dbReference type="EMBL" id="BDD87875.1"/>
    </source>
</evidence>
<dbReference type="RefSeq" id="WP_284151283.1">
    <property type="nucleotide sequence ID" value="NZ_AP025516.1"/>
</dbReference>
<name>A0ABM7WA82_9BACT</name>
<gene>
    <name evidence="4" type="ORF">DPPLL_22400</name>
</gene>
<feature type="chain" id="PRO_5047204361" description="PRC-barrel domain-containing protein" evidence="2">
    <location>
        <begin position="23"/>
        <end position="183"/>
    </location>
</feature>
<dbReference type="EMBL" id="AP025516">
    <property type="protein sequence ID" value="BDD87875.1"/>
    <property type="molecule type" value="Genomic_DNA"/>
</dbReference>
<protein>
    <recommendedName>
        <fullName evidence="3">PRC-barrel domain-containing protein</fullName>
    </recommendedName>
</protein>
<dbReference type="Proteomes" id="UP000830055">
    <property type="component" value="Chromosome"/>
</dbReference>
<evidence type="ECO:0000256" key="2">
    <source>
        <dbReference type="SAM" id="SignalP"/>
    </source>
</evidence>
<keyword evidence="5" id="KW-1185">Reference proteome</keyword>
<reference evidence="4 5" key="1">
    <citation type="submission" date="2022-01" db="EMBL/GenBank/DDBJ databases">
        <title>Desulfofustis limnae sp. nov., a novel mesophilic sulfate-reducing bacterium isolated from marsh soil.</title>
        <authorList>
            <person name="Watanabe M."/>
            <person name="Takahashi A."/>
            <person name="Kojima H."/>
            <person name="Fukui M."/>
        </authorList>
    </citation>
    <scope>NUCLEOTIDE SEQUENCE [LARGE SCALE GENOMIC DNA]</scope>
    <source>
        <strain evidence="4 5">PPLL</strain>
    </source>
</reference>
<feature type="region of interest" description="Disordered" evidence="1">
    <location>
        <begin position="27"/>
        <end position="50"/>
    </location>
</feature>
<feature type="region of interest" description="Disordered" evidence="1">
    <location>
        <begin position="152"/>
        <end position="183"/>
    </location>
</feature>
<dbReference type="InterPro" id="IPR011033">
    <property type="entry name" value="PRC_barrel-like_sf"/>
</dbReference>
<sequence>MKKATISIITFAALAVAMPLYAADKPDMKSGPEGQAGATQRQSDKMHSGQMMTAEEMEGMEVVSKEGEEFGEIKNVMLDQQSGEVQFVTFTKGGILGMGGKEIAAPLSAFEFVNGQARLIVDQSKLESVPQKTAKATDSDYLRDLEAHYGVAPAWDKGNMSDPTQTQQMDLSPTEQQKTSGQN</sequence>
<evidence type="ECO:0000313" key="5">
    <source>
        <dbReference type="Proteomes" id="UP000830055"/>
    </source>
</evidence>